<dbReference type="SMART" id="SM01008">
    <property type="entry name" value="Ald_Xan_dh_C"/>
    <property type="match status" value="1"/>
</dbReference>
<sequence length="782" mass="81220">MVRADAAGRARRRGSAVTYSGQPLRRFEDTRFLTGRGRYVADLDAPGALHAVVLRSPHAHAEIRALEVSAARAAPGVVAVLTAAELDAEGIRPLPCTSVLASVKPMVVPERPVLARDRVRHVGQPVAFVVAESEAAARDAAELIEVDYEPLPAVVDGAAALAPGAPQIWPQAPGNEVFRFEKGDRAATDAAFARAARIVSLDLFNNRVHALPLEPRACLARFAGGGFDLVFTGMGVHGVRRQLATVFGLPEDAFHLSCPDVGGGFGLKNLLFPDYVLALVAARRLGRSIRWVAEASEEFAGAVHGRDLRGTARLALDGEGRFLALDVETVADMGAYLSAVGPHCPTNAFSTAMGGVYAIPAMHLTVRGAFTNTVPIDAYRGAGKPEANYIIERLVDAAAREAGADPAALRALNLLPEAPRRTAMGMAVDGGRFAANLDVLARASDAAGFAARRAEAAARGALLGRGVACFLETARGAPGEWATASIAPDGSATIVVGSHSNGQGHETSFPQVAADRLGLPVEAIRYRQADTDLIANGHGHGGARSLHMGGHALVLAVEALLTKARTIAAHLLQADAAELDFAEARFTVRGTDRFVDLPGIARAAEDPASLPEGVAPGLSAEAYNANDLVTFPNGCQAAEVEIDRDTGLATLRRYTAVDDYGRLVNPLLTAGQVQGGLAQGIGQALLENVAYDADSGQIVTGSLMDYALPRADDLPDLDVLLEGTPTAANPLGVKGVGQAGAIAAPQVVMNAVADALAQIGATAPDMPATPEKLWRAISAASG</sequence>
<feature type="domain" description="Aldehyde oxidase/xanthine dehydrogenase a/b hammerhead" evidence="3">
    <location>
        <begin position="34"/>
        <end position="152"/>
    </location>
</feature>
<dbReference type="SUPFAM" id="SSF54665">
    <property type="entry name" value="CO dehydrogenase molybdoprotein N-domain-like"/>
    <property type="match status" value="1"/>
</dbReference>
<dbReference type="InterPro" id="IPR037165">
    <property type="entry name" value="AldOxase/xan_DH_Mopterin-bd_sf"/>
</dbReference>
<accession>A0A9X9X642</accession>
<dbReference type="EMBL" id="JAAEDL010000001">
    <property type="protein sequence ID" value="MBR0679178.1"/>
    <property type="molecule type" value="Genomic_DNA"/>
</dbReference>
<dbReference type="SUPFAM" id="SSF56003">
    <property type="entry name" value="Molybdenum cofactor-binding domain"/>
    <property type="match status" value="1"/>
</dbReference>
<evidence type="ECO:0000256" key="2">
    <source>
        <dbReference type="ARBA" id="ARBA00023002"/>
    </source>
</evidence>
<dbReference type="GO" id="GO:0005506">
    <property type="term" value="F:iron ion binding"/>
    <property type="evidence" value="ECO:0007669"/>
    <property type="project" value="InterPro"/>
</dbReference>
<evidence type="ECO:0000313" key="4">
    <source>
        <dbReference type="EMBL" id="MBR0679178.1"/>
    </source>
</evidence>
<reference evidence="4" key="2">
    <citation type="journal article" date="2021" name="Syst. Appl. Microbiol.">
        <title>Roseomonas hellenica sp. nov., isolated from roots of wild-growing Alkanna tinctoria.</title>
        <authorList>
            <person name="Rat A."/>
            <person name="Naranjo H.D."/>
            <person name="Lebbe L."/>
            <person name="Cnockaert M."/>
            <person name="Krigas N."/>
            <person name="Grigoriadou K."/>
            <person name="Maloupa E."/>
            <person name="Willems A."/>
        </authorList>
    </citation>
    <scope>NUCLEOTIDE SEQUENCE</scope>
    <source>
        <strain evidence="4">LMG 31228</strain>
    </source>
</reference>
<comment type="caution">
    <text evidence="4">The sequence shown here is derived from an EMBL/GenBank/DDBJ whole genome shotgun (WGS) entry which is preliminary data.</text>
</comment>
<evidence type="ECO:0000256" key="1">
    <source>
        <dbReference type="ARBA" id="ARBA00022505"/>
    </source>
</evidence>
<dbReference type="PANTHER" id="PTHR11908">
    <property type="entry name" value="XANTHINE DEHYDROGENASE"/>
    <property type="match status" value="1"/>
</dbReference>
<dbReference type="AlphaFoldDB" id="A0A9X9X642"/>
<keyword evidence="2" id="KW-0560">Oxidoreductase</keyword>
<evidence type="ECO:0000259" key="3">
    <source>
        <dbReference type="SMART" id="SM01008"/>
    </source>
</evidence>
<keyword evidence="5" id="KW-1185">Reference proteome</keyword>
<dbReference type="InterPro" id="IPR046867">
    <property type="entry name" value="AldOxase/xan_DH_MoCoBD2"/>
</dbReference>
<dbReference type="Gene3D" id="3.90.1170.50">
    <property type="entry name" value="Aldehyde oxidase/xanthine dehydrogenase, a/b hammerhead"/>
    <property type="match status" value="1"/>
</dbReference>
<evidence type="ECO:0000313" key="5">
    <source>
        <dbReference type="Proteomes" id="UP001138709"/>
    </source>
</evidence>
<name>A0A9X9X642_9PROT</name>
<protein>
    <submittedName>
        <fullName evidence="4">Xanthine dehydrogenase family protein molybdopterin-binding subunit</fullName>
    </submittedName>
</protein>
<gene>
    <name evidence="4" type="ORF">GXW74_01665</name>
</gene>
<dbReference type="Proteomes" id="UP001138709">
    <property type="component" value="Unassembled WGS sequence"/>
</dbReference>
<organism evidence="4 5">
    <name type="scientific">Neoroseomonas eburnea</name>
    <dbReference type="NCBI Taxonomy" id="1346889"/>
    <lineage>
        <taxon>Bacteria</taxon>
        <taxon>Pseudomonadati</taxon>
        <taxon>Pseudomonadota</taxon>
        <taxon>Alphaproteobacteria</taxon>
        <taxon>Acetobacterales</taxon>
        <taxon>Acetobacteraceae</taxon>
        <taxon>Neoroseomonas</taxon>
    </lineage>
</organism>
<dbReference type="GO" id="GO:0016491">
    <property type="term" value="F:oxidoreductase activity"/>
    <property type="evidence" value="ECO:0007669"/>
    <property type="project" value="UniProtKB-KW"/>
</dbReference>
<dbReference type="InterPro" id="IPR000674">
    <property type="entry name" value="Ald_Oxase/Xan_DH_a/b"/>
</dbReference>
<dbReference type="PANTHER" id="PTHR11908:SF132">
    <property type="entry name" value="ALDEHYDE OXIDASE 1-RELATED"/>
    <property type="match status" value="1"/>
</dbReference>
<dbReference type="Pfam" id="PF02738">
    <property type="entry name" value="MoCoBD_1"/>
    <property type="match status" value="1"/>
</dbReference>
<dbReference type="Pfam" id="PF20256">
    <property type="entry name" value="MoCoBD_2"/>
    <property type="match status" value="1"/>
</dbReference>
<keyword evidence="1" id="KW-0500">Molybdenum</keyword>
<dbReference type="InterPro" id="IPR036856">
    <property type="entry name" value="Ald_Oxase/Xan_DH_a/b_sf"/>
</dbReference>
<dbReference type="InterPro" id="IPR016208">
    <property type="entry name" value="Ald_Oxase/xanthine_DH-like"/>
</dbReference>
<dbReference type="Pfam" id="PF01315">
    <property type="entry name" value="Ald_Xan_dh_C"/>
    <property type="match status" value="1"/>
</dbReference>
<dbReference type="InterPro" id="IPR008274">
    <property type="entry name" value="AldOxase/xan_DH_MoCoBD1"/>
</dbReference>
<reference evidence="4" key="1">
    <citation type="submission" date="2020-01" db="EMBL/GenBank/DDBJ databases">
        <authorList>
            <person name="Rat A."/>
        </authorList>
    </citation>
    <scope>NUCLEOTIDE SEQUENCE</scope>
    <source>
        <strain evidence="4">LMG 31228</strain>
    </source>
</reference>
<dbReference type="Gene3D" id="3.30.365.10">
    <property type="entry name" value="Aldehyde oxidase/xanthine dehydrogenase, molybdopterin binding domain"/>
    <property type="match status" value="4"/>
</dbReference>
<proteinExistence type="predicted"/>